<keyword evidence="5 7" id="KW-1133">Transmembrane helix</keyword>
<evidence type="ECO:0000259" key="8">
    <source>
        <dbReference type="Pfam" id="PF13190"/>
    </source>
</evidence>
<feature type="transmembrane region" description="Helical" evidence="7">
    <location>
        <begin position="227"/>
        <end position="246"/>
    </location>
</feature>
<comment type="caution">
    <text evidence="9">The sequence shown here is derived from an EMBL/GenBank/DDBJ whole genome shotgun (WGS) entry which is preliminary data.</text>
</comment>
<dbReference type="AlphaFoldDB" id="A0A510UV52"/>
<dbReference type="EMBL" id="BJUA01000010">
    <property type="protein sequence ID" value="GEK18573.1"/>
    <property type="molecule type" value="Genomic_DNA"/>
</dbReference>
<evidence type="ECO:0000256" key="2">
    <source>
        <dbReference type="ARBA" id="ARBA00022448"/>
    </source>
</evidence>
<gene>
    <name evidence="9" type="ORF">CPE01_23060</name>
</gene>
<dbReference type="PANTHER" id="PTHR34229">
    <property type="entry name" value="METAL TRANSPORT PROTEIN HI_1621-RELATED"/>
    <property type="match status" value="1"/>
</dbReference>
<name>A0A510UV52_9CELL</name>
<dbReference type="InterPro" id="IPR002751">
    <property type="entry name" value="CbiM/NikMN"/>
</dbReference>
<proteinExistence type="predicted"/>
<evidence type="ECO:0000256" key="7">
    <source>
        <dbReference type="SAM" id="Phobius"/>
    </source>
</evidence>
<keyword evidence="10" id="KW-1185">Reference proteome</keyword>
<dbReference type="Pfam" id="PF01891">
    <property type="entry name" value="CbiM"/>
    <property type="match status" value="1"/>
</dbReference>
<dbReference type="GO" id="GO:0005886">
    <property type="term" value="C:plasma membrane"/>
    <property type="evidence" value="ECO:0007669"/>
    <property type="project" value="UniProtKB-SubCell"/>
</dbReference>
<reference evidence="9 10" key="1">
    <citation type="submission" date="2019-07" db="EMBL/GenBank/DDBJ databases">
        <title>Whole genome shotgun sequence of Cellulomonas persica NBRC 101101.</title>
        <authorList>
            <person name="Hosoyama A."/>
            <person name="Uohara A."/>
            <person name="Ohji S."/>
            <person name="Ichikawa N."/>
        </authorList>
    </citation>
    <scope>NUCLEOTIDE SEQUENCE [LARGE SCALE GENOMIC DNA]</scope>
    <source>
        <strain evidence="9 10">NBRC 101101</strain>
    </source>
</reference>
<feature type="transmembrane region" description="Helical" evidence="7">
    <location>
        <begin position="144"/>
        <end position="165"/>
    </location>
</feature>
<feature type="transmembrane region" description="Helical" evidence="7">
    <location>
        <begin position="283"/>
        <end position="304"/>
    </location>
</feature>
<dbReference type="RefSeq" id="WP_146806854.1">
    <property type="nucleotide sequence ID" value="NZ_BJUA01000010.1"/>
</dbReference>
<keyword evidence="2" id="KW-0813">Transport</keyword>
<evidence type="ECO:0000256" key="6">
    <source>
        <dbReference type="ARBA" id="ARBA00023136"/>
    </source>
</evidence>
<feature type="transmembrane region" description="Helical" evidence="7">
    <location>
        <begin position="194"/>
        <end position="215"/>
    </location>
</feature>
<dbReference type="Proteomes" id="UP000321386">
    <property type="component" value="Unassembled WGS sequence"/>
</dbReference>
<feature type="transmembrane region" description="Helical" evidence="7">
    <location>
        <begin position="12"/>
        <end position="28"/>
    </location>
</feature>
<keyword evidence="4 7" id="KW-0812">Transmembrane</keyword>
<feature type="transmembrane region" description="Helical" evidence="7">
    <location>
        <begin position="172"/>
        <end position="188"/>
    </location>
</feature>
<dbReference type="Pfam" id="PF13190">
    <property type="entry name" value="PDGLE"/>
    <property type="match status" value="1"/>
</dbReference>
<evidence type="ECO:0000256" key="3">
    <source>
        <dbReference type="ARBA" id="ARBA00022475"/>
    </source>
</evidence>
<dbReference type="Gene3D" id="1.10.1760.20">
    <property type="match status" value="1"/>
</dbReference>
<evidence type="ECO:0000313" key="9">
    <source>
        <dbReference type="EMBL" id="GEK18573.1"/>
    </source>
</evidence>
<keyword evidence="6 7" id="KW-0472">Membrane</keyword>
<evidence type="ECO:0000256" key="4">
    <source>
        <dbReference type="ARBA" id="ARBA00022692"/>
    </source>
</evidence>
<dbReference type="GO" id="GO:0000041">
    <property type="term" value="P:transition metal ion transport"/>
    <property type="evidence" value="ECO:0007669"/>
    <property type="project" value="InterPro"/>
</dbReference>
<sequence length="317" mass="30522">MHVPDHVIDPGTSIATAMVAGAVLTHAVRRVRADATREQVALTAVASGFVFAAQMVNYPVAPGTSGHLIGAALAAALVGPWLGALAVTAVLVVQAVLFADGGITALGVNALLMAGVGTLVGWSVQRLVARLAARVPDVGRVALAAAGGALASVPAAALAFVGLYAVGGTADVGIGAVTAAMLGVHAAIGLGEALVTGVVVAAVAGLAPGLVALDARPRARTAVRRGVLALGVASVVTAGGLSALAVGTPDGLEWAAQRVGFVDSFGAALVETPLADYGAVTGVPGGVAGLAGVVAVAVLVALGLRRASTVPRGGPVS</sequence>
<dbReference type="InterPro" id="IPR025937">
    <property type="entry name" value="PDGLE_dom"/>
</dbReference>
<evidence type="ECO:0000256" key="5">
    <source>
        <dbReference type="ARBA" id="ARBA00022989"/>
    </source>
</evidence>
<keyword evidence="3" id="KW-1003">Cell membrane</keyword>
<feature type="transmembrane region" description="Helical" evidence="7">
    <location>
        <begin position="40"/>
        <end position="61"/>
    </location>
</feature>
<dbReference type="PANTHER" id="PTHR34229:SF1">
    <property type="entry name" value="METAL TRANSPORT PROTEIN HI_1621-RELATED"/>
    <property type="match status" value="1"/>
</dbReference>
<accession>A0A510UV52</accession>
<evidence type="ECO:0000313" key="10">
    <source>
        <dbReference type="Proteomes" id="UP000321386"/>
    </source>
</evidence>
<comment type="subcellular location">
    <subcellularLocation>
        <location evidence="1">Cell membrane</location>
        <topology evidence="1">Multi-pass membrane protein</topology>
    </subcellularLocation>
</comment>
<feature type="transmembrane region" description="Helical" evidence="7">
    <location>
        <begin position="105"/>
        <end position="124"/>
    </location>
</feature>
<organism evidence="9 10">
    <name type="scientific">Cellulomonas persica</name>
    <dbReference type="NCBI Taxonomy" id="76861"/>
    <lineage>
        <taxon>Bacteria</taxon>
        <taxon>Bacillati</taxon>
        <taxon>Actinomycetota</taxon>
        <taxon>Actinomycetes</taxon>
        <taxon>Micrococcales</taxon>
        <taxon>Cellulomonadaceae</taxon>
        <taxon>Cellulomonas</taxon>
    </lineage>
</organism>
<dbReference type="OrthoDB" id="5395048at2"/>
<evidence type="ECO:0000256" key="1">
    <source>
        <dbReference type="ARBA" id="ARBA00004651"/>
    </source>
</evidence>
<protein>
    <recommendedName>
        <fullName evidence="8">PDGLE domain-containing protein</fullName>
    </recommendedName>
</protein>
<feature type="transmembrane region" description="Helical" evidence="7">
    <location>
        <begin position="67"/>
        <end position="93"/>
    </location>
</feature>
<feature type="domain" description="PDGLE" evidence="8">
    <location>
        <begin position="226"/>
        <end position="302"/>
    </location>
</feature>